<dbReference type="OrthoDB" id="3364670at2759"/>
<keyword evidence="2" id="KW-1185">Reference proteome</keyword>
<evidence type="ECO:0000313" key="2">
    <source>
        <dbReference type="Proteomes" id="UP000683000"/>
    </source>
</evidence>
<dbReference type="Proteomes" id="UP000683000">
    <property type="component" value="Unassembled WGS sequence"/>
</dbReference>
<name>A0A8I2YBV1_9AGAM</name>
<evidence type="ECO:0000313" key="1">
    <source>
        <dbReference type="EMBL" id="KAG6369026.1"/>
    </source>
</evidence>
<accession>A0A8I2YBV1</accession>
<dbReference type="EMBL" id="JAGFBS010000119">
    <property type="protein sequence ID" value="KAG6369026.1"/>
    <property type="molecule type" value="Genomic_DNA"/>
</dbReference>
<protein>
    <submittedName>
        <fullName evidence="1">Uncharacterized protein</fullName>
    </submittedName>
</protein>
<organism evidence="1 2">
    <name type="scientific">Boletus reticuloceps</name>
    <dbReference type="NCBI Taxonomy" id="495285"/>
    <lineage>
        <taxon>Eukaryota</taxon>
        <taxon>Fungi</taxon>
        <taxon>Dikarya</taxon>
        <taxon>Basidiomycota</taxon>
        <taxon>Agaricomycotina</taxon>
        <taxon>Agaricomycetes</taxon>
        <taxon>Agaricomycetidae</taxon>
        <taxon>Boletales</taxon>
        <taxon>Boletineae</taxon>
        <taxon>Boletaceae</taxon>
        <taxon>Boletoideae</taxon>
        <taxon>Boletus</taxon>
    </lineage>
</organism>
<dbReference type="AlphaFoldDB" id="A0A8I2YBV1"/>
<reference evidence="1" key="1">
    <citation type="submission" date="2021-03" db="EMBL/GenBank/DDBJ databases">
        <title>Evolutionary innovations through gain and loss of genes in the ectomycorrhizal Boletales.</title>
        <authorList>
            <person name="Wu G."/>
            <person name="Miyauchi S."/>
            <person name="Morin E."/>
            <person name="Yang Z.-L."/>
            <person name="Xu J."/>
            <person name="Martin F.M."/>
        </authorList>
    </citation>
    <scope>NUCLEOTIDE SEQUENCE</scope>
    <source>
        <strain evidence="1">BR01</strain>
    </source>
</reference>
<gene>
    <name evidence="1" type="ORF">JVT61DRAFT_1972</name>
</gene>
<comment type="caution">
    <text evidence="1">The sequence shown here is derived from an EMBL/GenBank/DDBJ whole genome shotgun (WGS) entry which is preliminary data.</text>
</comment>
<proteinExistence type="predicted"/>
<sequence>MLKLERCLEEQRRLGTEADNLCRWYGDELAVLELSLHTPRSEFSPIYSHACLKHLLDELYILLLQQCRNHILALEPRWVSPVTSAVRFESRHKEALSLATRLSGGTPQIALLWVNATTVEVPLPVAEDDEVDIPDAPPDSFDHSDATNPILADYLSDHSNEVPEELDEPVSCPHVRIIWEYPLNITIDKTPVPSGNYTNIPRTHVERVYPTQEGFPRMIFEASNLEIL</sequence>